<evidence type="ECO:0000256" key="2">
    <source>
        <dbReference type="ARBA" id="ARBA00006168"/>
    </source>
</evidence>
<comment type="caution">
    <text evidence="10">The sequence shown here is derived from an EMBL/GenBank/DDBJ whole genome shotgun (WGS) entry which is preliminary data.</text>
</comment>
<protein>
    <recommendedName>
        <fullName evidence="9">Checkpoint protein RAD24-like helical bundle domain-containing protein</fullName>
    </recommendedName>
</protein>
<evidence type="ECO:0000256" key="4">
    <source>
        <dbReference type="ARBA" id="ARBA00022763"/>
    </source>
</evidence>
<evidence type="ECO:0000256" key="6">
    <source>
        <dbReference type="ARBA" id="ARBA00023242"/>
    </source>
</evidence>
<dbReference type="Proteomes" id="UP000717328">
    <property type="component" value="Unassembled WGS sequence"/>
</dbReference>
<comment type="subcellular location">
    <subcellularLocation>
        <location evidence="1">Nucleus</location>
    </subcellularLocation>
</comment>
<dbReference type="PANTHER" id="PTHR12172:SF0">
    <property type="entry name" value="CELL CYCLE CHECKPOINT PROTEIN RAD17"/>
    <property type="match status" value="1"/>
</dbReference>
<dbReference type="GO" id="GO:0003689">
    <property type="term" value="F:DNA clamp loader activity"/>
    <property type="evidence" value="ECO:0007669"/>
    <property type="project" value="TreeGrafter"/>
</dbReference>
<keyword evidence="4" id="KW-0227">DNA damage</keyword>
<evidence type="ECO:0000256" key="7">
    <source>
        <dbReference type="ARBA" id="ARBA00023306"/>
    </source>
</evidence>
<sequence length="649" mass="71857">MPAKSSQKRSSTSSAKVVKLQSRKPSSASRDVQRFDPLTAQFTKSKLNSDPRNASQESHFKGKAKAITFDDAFDDRMWVDIYEPMTEAELAVHKRKVEDVRRWLHESFDGGPSGTLRKYRRILVLTGPAGTAKTATMRVLAREMDFELMEWRTAVADSTFDSSYDADAEAPFSKFEAFLNRASSCQNLFTPPCAATSLPKRHVILLEDLPNILHPGTQTQFHTALQALVTSPITSPPVPLVIVVSDAGLRGEASDERLSKGGWGKGNSDSVFDVRTVLSKDLLGSPYVTQIGFNPIAPTLLTKALQALLKKHFSTTGNAHAAPPKEVLDAVVDSANGDIRSAIMALQFACVVEMNGKVQKKKDGKGRGKVVILEAITRREQSLVLFHLLGKVFYNKRKGDQPSSSASAKDIQKEKLADAQLKDPPRLQPWLVDHERRASRVDVDTLYADSPIDSSLFSLYIHQNYPQFADGVEECEGIADWLSWIDCSGGESWYQANPHRFHLLTLGTLHSLPSPVTRRDQKILKPMFFDALHREKLAWEGVRDARGWVLGDASGTSDRHSGWSYAEVALELGGVLRVYDESGAIPRPPVSHRLFSKMRFGPAGSLGNVLGERDDPDLVEDTDYVAPIARDMRTDTDGGWLPTDDIEEF</sequence>
<dbReference type="GO" id="GO:0003682">
    <property type="term" value="F:chromatin binding"/>
    <property type="evidence" value="ECO:0007669"/>
    <property type="project" value="TreeGrafter"/>
</dbReference>
<dbReference type="Pfam" id="PF03215">
    <property type="entry name" value="Rad17"/>
    <property type="match status" value="1"/>
</dbReference>
<keyword evidence="11" id="KW-1185">Reference proteome</keyword>
<dbReference type="GO" id="GO:0033314">
    <property type="term" value="P:mitotic DNA replication checkpoint signaling"/>
    <property type="evidence" value="ECO:0007669"/>
    <property type="project" value="TreeGrafter"/>
</dbReference>
<feature type="compositionally biased region" description="Low complexity" evidence="8">
    <location>
        <begin position="1"/>
        <end position="16"/>
    </location>
</feature>
<keyword evidence="5" id="KW-0067">ATP-binding</keyword>
<evidence type="ECO:0000256" key="8">
    <source>
        <dbReference type="SAM" id="MobiDB-lite"/>
    </source>
</evidence>
<reference evidence="10" key="2">
    <citation type="submission" date="2021-10" db="EMBL/GenBank/DDBJ databases">
        <title>Phylogenomics reveals ancestral predisposition of the termite-cultivated fungus Termitomyces towards a domesticated lifestyle.</title>
        <authorList>
            <person name="Auxier B."/>
            <person name="Grum-Grzhimaylo A."/>
            <person name="Cardenas M.E."/>
            <person name="Lodge J.D."/>
            <person name="Laessoe T."/>
            <person name="Pedersen O."/>
            <person name="Smith M.E."/>
            <person name="Kuyper T.W."/>
            <person name="Franco-Molano E.A."/>
            <person name="Baroni T.J."/>
            <person name="Aanen D.K."/>
        </authorList>
    </citation>
    <scope>NUCLEOTIDE SEQUENCE</scope>
    <source>
        <strain evidence="10">D49</strain>
    </source>
</reference>
<evidence type="ECO:0000256" key="3">
    <source>
        <dbReference type="ARBA" id="ARBA00022741"/>
    </source>
</evidence>
<dbReference type="InterPro" id="IPR027417">
    <property type="entry name" value="P-loop_NTPase"/>
</dbReference>
<evidence type="ECO:0000256" key="1">
    <source>
        <dbReference type="ARBA" id="ARBA00004123"/>
    </source>
</evidence>
<proteinExistence type="inferred from homology"/>
<organism evidence="10 11">
    <name type="scientific">Sphagnurus paluster</name>
    <dbReference type="NCBI Taxonomy" id="117069"/>
    <lineage>
        <taxon>Eukaryota</taxon>
        <taxon>Fungi</taxon>
        <taxon>Dikarya</taxon>
        <taxon>Basidiomycota</taxon>
        <taxon>Agaricomycotina</taxon>
        <taxon>Agaricomycetes</taxon>
        <taxon>Agaricomycetidae</taxon>
        <taxon>Agaricales</taxon>
        <taxon>Tricholomatineae</taxon>
        <taxon>Lyophyllaceae</taxon>
        <taxon>Sphagnurus</taxon>
    </lineage>
</organism>
<dbReference type="Gene3D" id="3.40.50.300">
    <property type="entry name" value="P-loop containing nucleotide triphosphate hydrolases"/>
    <property type="match status" value="1"/>
</dbReference>
<evidence type="ECO:0000256" key="5">
    <source>
        <dbReference type="ARBA" id="ARBA00022840"/>
    </source>
</evidence>
<feature type="region of interest" description="Disordered" evidence="8">
    <location>
        <begin position="1"/>
        <end position="59"/>
    </location>
</feature>
<dbReference type="InterPro" id="IPR057927">
    <property type="entry name" value="RAD24-like_helical"/>
</dbReference>
<dbReference type="EMBL" id="JABCKI010005930">
    <property type="protein sequence ID" value="KAG5636457.1"/>
    <property type="molecule type" value="Genomic_DNA"/>
</dbReference>
<comment type="similarity">
    <text evidence="2">Belongs to the rad17/RAD24 family.</text>
</comment>
<dbReference type="GO" id="GO:0005634">
    <property type="term" value="C:nucleus"/>
    <property type="evidence" value="ECO:0007669"/>
    <property type="project" value="UniProtKB-SubCell"/>
</dbReference>
<dbReference type="GO" id="GO:0000077">
    <property type="term" value="P:DNA damage checkpoint signaling"/>
    <property type="evidence" value="ECO:0007669"/>
    <property type="project" value="TreeGrafter"/>
</dbReference>
<evidence type="ECO:0000313" key="11">
    <source>
        <dbReference type="Proteomes" id="UP000717328"/>
    </source>
</evidence>
<dbReference type="GO" id="GO:0006281">
    <property type="term" value="P:DNA repair"/>
    <property type="evidence" value="ECO:0007669"/>
    <property type="project" value="InterPro"/>
</dbReference>
<dbReference type="InterPro" id="IPR004582">
    <property type="entry name" value="Checkpoint_prot_Rad17_Rad24"/>
</dbReference>
<reference evidence="10" key="1">
    <citation type="submission" date="2021-02" db="EMBL/GenBank/DDBJ databases">
        <authorList>
            <person name="Nieuwenhuis M."/>
            <person name="Van De Peppel L.J.J."/>
        </authorList>
    </citation>
    <scope>NUCLEOTIDE SEQUENCE</scope>
    <source>
        <strain evidence="10">D49</strain>
    </source>
</reference>
<keyword evidence="7" id="KW-0131">Cell cycle</keyword>
<feature type="compositionally biased region" description="Polar residues" evidence="8">
    <location>
        <begin position="40"/>
        <end position="57"/>
    </location>
</feature>
<feature type="domain" description="Checkpoint protein RAD24-like helical bundle" evidence="9">
    <location>
        <begin position="380"/>
        <end position="490"/>
    </location>
</feature>
<dbReference type="OrthoDB" id="10265971at2759"/>
<evidence type="ECO:0000313" key="10">
    <source>
        <dbReference type="EMBL" id="KAG5636457.1"/>
    </source>
</evidence>
<name>A0A9P7FWN5_9AGAR</name>
<accession>A0A9P7FWN5</accession>
<keyword evidence="3" id="KW-0547">Nucleotide-binding</keyword>
<dbReference type="SUPFAM" id="SSF52540">
    <property type="entry name" value="P-loop containing nucleoside triphosphate hydrolases"/>
    <property type="match status" value="1"/>
</dbReference>
<dbReference type="PANTHER" id="PTHR12172">
    <property type="entry name" value="CELL CYCLE CHECKPOINT PROTEIN RAD17"/>
    <property type="match status" value="1"/>
</dbReference>
<evidence type="ECO:0000259" key="9">
    <source>
        <dbReference type="Pfam" id="PF25812"/>
    </source>
</evidence>
<gene>
    <name evidence="10" type="ORF">H0H81_007964</name>
</gene>
<dbReference type="GO" id="GO:0005524">
    <property type="term" value="F:ATP binding"/>
    <property type="evidence" value="ECO:0007669"/>
    <property type="project" value="UniProtKB-KW"/>
</dbReference>
<keyword evidence="6" id="KW-0539">Nucleus</keyword>
<dbReference type="AlphaFoldDB" id="A0A9P7FWN5"/>
<dbReference type="Pfam" id="PF25812">
    <property type="entry name" value="RAD24_helical"/>
    <property type="match status" value="1"/>
</dbReference>